<protein>
    <submittedName>
        <fullName evidence="1">Uncharacterized protein</fullName>
    </submittedName>
</protein>
<gene>
    <name evidence="1" type="ORF">ACFPQ9_40815</name>
</gene>
<reference evidence="2" key="1">
    <citation type="journal article" date="2019" name="Int. J. Syst. Evol. Microbiol.">
        <title>The Global Catalogue of Microorganisms (GCM) 10K type strain sequencing project: providing services to taxonomists for standard genome sequencing and annotation.</title>
        <authorList>
            <consortium name="The Broad Institute Genomics Platform"/>
            <consortium name="The Broad Institute Genome Sequencing Center for Infectious Disease"/>
            <person name="Wu L."/>
            <person name="Ma J."/>
        </authorList>
    </citation>
    <scope>NUCLEOTIDE SEQUENCE [LARGE SCALE GENOMIC DNA]</scope>
    <source>
        <strain evidence="2">KCTC 42586</strain>
    </source>
</reference>
<proteinExistence type="predicted"/>
<sequence>MAEPDRKSSVPTWSLELPGLTTAIEDLAPAVARTDLTFGLVPAGDELRGFVDLLRAEVDRALRS</sequence>
<evidence type="ECO:0000313" key="1">
    <source>
        <dbReference type="EMBL" id="MFC5220171.1"/>
    </source>
</evidence>
<organism evidence="1 2">
    <name type="scientific">Streptomyces coerulescens</name>
    <dbReference type="NCBI Taxonomy" id="29304"/>
    <lineage>
        <taxon>Bacteria</taxon>
        <taxon>Bacillati</taxon>
        <taxon>Actinomycetota</taxon>
        <taxon>Actinomycetes</taxon>
        <taxon>Kitasatosporales</taxon>
        <taxon>Streptomycetaceae</taxon>
        <taxon>Streptomyces</taxon>
    </lineage>
</organism>
<dbReference type="Proteomes" id="UP001596263">
    <property type="component" value="Unassembled WGS sequence"/>
</dbReference>
<dbReference type="RefSeq" id="WP_380864700.1">
    <property type="nucleotide sequence ID" value="NZ_JBHSKM010000046.1"/>
</dbReference>
<dbReference type="EMBL" id="JBHSKM010000046">
    <property type="protein sequence ID" value="MFC5220171.1"/>
    <property type="molecule type" value="Genomic_DNA"/>
</dbReference>
<comment type="caution">
    <text evidence="1">The sequence shown here is derived from an EMBL/GenBank/DDBJ whole genome shotgun (WGS) entry which is preliminary data.</text>
</comment>
<accession>A0ABW0CW52</accession>
<evidence type="ECO:0000313" key="2">
    <source>
        <dbReference type="Proteomes" id="UP001596263"/>
    </source>
</evidence>
<keyword evidence="2" id="KW-1185">Reference proteome</keyword>
<name>A0ABW0CW52_STRCD</name>